<evidence type="ECO:0008006" key="3">
    <source>
        <dbReference type="Google" id="ProtNLM"/>
    </source>
</evidence>
<dbReference type="Proteomes" id="UP000288805">
    <property type="component" value="Unassembled WGS sequence"/>
</dbReference>
<proteinExistence type="predicted"/>
<protein>
    <recommendedName>
        <fullName evidence="3">Endonuclease/exonuclease/phosphatase domain-containing protein</fullName>
    </recommendedName>
</protein>
<organism evidence="1 2">
    <name type="scientific">Vitis vinifera</name>
    <name type="common">Grape</name>
    <dbReference type="NCBI Taxonomy" id="29760"/>
    <lineage>
        <taxon>Eukaryota</taxon>
        <taxon>Viridiplantae</taxon>
        <taxon>Streptophyta</taxon>
        <taxon>Embryophyta</taxon>
        <taxon>Tracheophyta</taxon>
        <taxon>Spermatophyta</taxon>
        <taxon>Magnoliopsida</taxon>
        <taxon>eudicotyledons</taxon>
        <taxon>Gunneridae</taxon>
        <taxon>Pentapetalae</taxon>
        <taxon>rosids</taxon>
        <taxon>Vitales</taxon>
        <taxon>Vitaceae</taxon>
        <taxon>Viteae</taxon>
        <taxon>Vitis</taxon>
    </lineage>
</organism>
<evidence type="ECO:0000313" key="2">
    <source>
        <dbReference type="Proteomes" id="UP000288805"/>
    </source>
</evidence>
<dbReference type="EMBL" id="QGNW01000019">
    <property type="protein sequence ID" value="RVX15041.1"/>
    <property type="molecule type" value="Genomic_DNA"/>
</dbReference>
<dbReference type="AlphaFoldDB" id="A0A438K1G6"/>
<dbReference type="SUPFAM" id="SSF56219">
    <property type="entry name" value="DNase I-like"/>
    <property type="match status" value="1"/>
</dbReference>
<sequence>MILKVLSWNVRWANNAKKGKLIKSLIRSQRADVVSLRNQNSIDDNEDCQMPRGGEILIVGVSECKRIKNCEDAFVWVFTGVYGPCSRKDKEGPWVELGAIKGLWGNPWYVGGNFNVVRFPWNATVSKVDYSNEEIL</sequence>
<comment type="caution">
    <text evidence="1">The sequence shown here is derived from an EMBL/GenBank/DDBJ whole genome shotgun (WGS) entry which is preliminary data.</text>
</comment>
<dbReference type="Gene3D" id="3.60.10.10">
    <property type="entry name" value="Endonuclease/exonuclease/phosphatase"/>
    <property type="match status" value="1"/>
</dbReference>
<gene>
    <name evidence="1" type="ORF">CK203_007716</name>
</gene>
<evidence type="ECO:0000313" key="1">
    <source>
        <dbReference type="EMBL" id="RVX15041.1"/>
    </source>
</evidence>
<name>A0A438K1G6_VITVI</name>
<accession>A0A438K1G6</accession>
<dbReference type="InterPro" id="IPR036691">
    <property type="entry name" value="Endo/exonu/phosph_ase_sf"/>
</dbReference>
<reference evidence="1 2" key="1">
    <citation type="journal article" date="2018" name="PLoS Genet.">
        <title>Population sequencing reveals clonal diversity and ancestral inbreeding in the grapevine cultivar Chardonnay.</title>
        <authorList>
            <person name="Roach M.J."/>
            <person name="Johnson D.L."/>
            <person name="Bohlmann J."/>
            <person name="van Vuuren H.J."/>
            <person name="Jones S.J."/>
            <person name="Pretorius I.S."/>
            <person name="Schmidt S.A."/>
            <person name="Borneman A.R."/>
        </authorList>
    </citation>
    <scope>NUCLEOTIDE SEQUENCE [LARGE SCALE GENOMIC DNA]</scope>
    <source>
        <strain evidence="2">cv. Chardonnay</strain>
        <tissue evidence="1">Leaf</tissue>
    </source>
</reference>